<proteinExistence type="predicted"/>
<dbReference type="EMBL" id="MU273653">
    <property type="protein sequence ID" value="KAI0029857.1"/>
    <property type="molecule type" value="Genomic_DNA"/>
</dbReference>
<keyword evidence="2" id="KW-1185">Reference proteome</keyword>
<reference evidence="1" key="2">
    <citation type="journal article" date="2022" name="New Phytol.">
        <title>Evolutionary transition to the ectomycorrhizal habit in the genomes of a hyperdiverse lineage of mushroom-forming fungi.</title>
        <authorList>
            <person name="Looney B."/>
            <person name="Miyauchi S."/>
            <person name="Morin E."/>
            <person name="Drula E."/>
            <person name="Courty P.E."/>
            <person name="Kohler A."/>
            <person name="Kuo A."/>
            <person name="LaButti K."/>
            <person name="Pangilinan J."/>
            <person name="Lipzen A."/>
            <person name="Riley R."/>
            <person name="Andreopoulos W."/>
            <person name="He G."/>
            <person name="Johnson J."/>
            <person name="Nolan M."/>
            <person name="Tritt A."/>
            <person name="Barry K.W."/>
            <person name="Grigoriev I.V."/>
            <person name="Nagy L.G."/>
            <person name="Hibbett D."/>
            <person name="Henrissat B."/>
            <person name="Matheny P.B."/>
            <person name="Labbe J."/>
            <person name="Martin F.M."/>
        </authorList>
    </citation>
    <scope>NUCLEOTIDE SEQUENCE</scope>
    <source>
        <strain evidence="1">EC-137</strain>
    </source>
</reference>
<protein>
    <submittedName>
        <fullName evidence="1">Fragmin60</fullName>
    </submittedName>
</protein>
<evidence type="ECO:0000313" key="1">
    <source>
        <dbReference type="EMBL" id="KAI0029857.1"/>
    </source>
</evidence>
<accession>A0ACB8QDX5</accession>
<organism evidence="1 2">
    <name type="scientific">Vararia minispora EC-137</name>
    <dbReference type="NCBI Taxonomy" id="1314806"/>
    <lineage>
        <taxon>Eukaryota</taxon>
        <taxon>Fungi</taxon>
        <taxon>Dikarya</taxon>
        <taxon>Basidiomycota</taxon>
        <taxon>Agaricomycotina</taxon>
        <taxon>Agaricomycetes</taxon>
        <taxon>Russulales</taxon>
        <taxon>Lachnocladiaceae</taxon>
        <taxon>Vararia</taxon>
    </lineage>
</organism>
<gene>
    <name evidence="1" type="ORF">K488DRAFT_55471</name>
</gene>
<evidence type="ECO:0000313" key="2">
    <source>
        <dbReference type="Proteomes" id="UP000814128"/>
    </source>
</evidence>
<dbReference type="Proteomes" id="UP000814128">
    <property type="component" value="Unassembled WGS sequence"/>
</dbReference>
<sequence>MALTRPPKYNIVDSNIALLGSDLEKRVREHAGDVEEQWNDAGLAPGLQIWRIEKFAVVDWPTERYGAFYDGDSYIVLYTYKRDPDAEVLSYDLHFWLGSETSQDEAGTAAYKTVELDDHLHGRAVQYREVEGFESPRFLSHFRQFTTMHGGVSTGFHHVTAAPPLDIHRLYRIGVMHDREHPTRATLLVREVCYAADSLAAGDVFVLDRGTEVWQFNTRASVGKEKFRAAEFVQALVNARQGACEATVFDEGTSGAGRFLAALGADVIPSQPTLPTADAGPVALFRLSDASGAPEQSEVMPVSRSSLTSDDVFLLDATAAEHPSVYVWIGRDASLRERRLATQYAQAHLHRRREAGDKVDVRAAVVVMSEGGEDASFFALLDA</sequence>
<reference evidence="1" key="1">
    <citation type="submission" date="2021-02" db="EMBL/GenBank/DDBJ databases">
        <authorList>
            <consortium name="DOE Joint Genome Institute"/>
            <person name="Ahrendt S."/>
            <person name="Looney B.P."/>
            <person name="Miyauchi S."/>
            <person name="Morin E."/>
            <person name="Drula E."/>
            <person name="Courty P.E."/>
            <person name="Chicoki N."/>
            <person name="Fauchery L."/>
            <person name="Kohler A."/>
            <person name="Kuo A."/>
            <person name="Labutti K."/>
            <person name="Pangilinan J."/>
            <person name="Lipzen A."/>
            <person name="Riley R."/>
            <person name="Andreopoulos W."/>
            <person name="He G."/>
            <person name="Johnson J."/>
            <person name="Barry K.W."/>
            <person name="Grigoriev I.V."/>
            <person name="Nagy L."/>
            <person name="Hibbett D."/>
            <person name="Henrissat B."/>
            <person name="Matheny P.B."/>
            <person name="Labbe J."/>
            <person name="Martin F."/>
        </authorList>
    </citation>
    <scope>NUCLEOTIDE SEQUENCE</scope>
    <source>
        <strain evidence="1">EC-137</strain>
    </source>
</reference>
<comment type="caution">
    <text evidence="1">The sequence shown here is derived from an EMBL/GenBank/DDBJ whole genome shotgun (WGS) entry which is preliminary data.</text>
</comment>
<name>A0ACB8QDX5_9AGAM</name>